<dbReference type="Gene3D" id="3.30.1240.10">
    <property type="match status" value="1"/>
</dbReference>
<dbReference type="NCBIfam" id="TIGR01484">
    <property type="entry name" value="HAD-SF-IIB"/>
    <property type="match status" value="1"/>
</dbReference>
<comment type="caution">
    <text evidence="1">The sequence shown here is derived from an EMBL/GenBank/DDBJ whole genome shotgun (WGS) entry which is preliminary data.</text>
</comment>
<dbReference type="SUPFAM" id="SSF56784">
    <property type="entry name" value="HAD-like"/>
    <property type="match status" value="1"/>
</dbReference>
<dbReference type="PANTHER" id="PTHR10000:SF55">
    <property type="entry name" value="5-AMINO-6-(5-PHOSPHO-D-RIBITYLAMINO)URACIL PHOSPHATASE YCSE"/>
    <property type="match status" value="1"/>
</dbReference>
<reference evidence="1 2" key="1">
    <citation type="submission" date="2018-08" db="EMBL/GenBank/DDBJ databases">
        <title>A genome reference for cultivated species of the human gut microbiota.</title>
        <authorList>
            <person name="Zou Y."/>
            <person name="Xue W."/>
            <person name="Luo G."/>
        </authorList>
    </citation>
    <scope>NUCLEOTIDE SEQUENCE [LARGE SCALE GENOMIC DNA]</scope>
    <source>
        <strain evidence="1 2">TF11-11</strain>
    </source>
</reference>
<dbReference type="InterPro" id="IPR036412">
    <property type="entry name" value="HAD-like_sf"/>
</dbReference>
<dbReference type="InterPro" id="IPR006379">
    <property type="entry name" value="HAD-SF_hydro_IIB"/>
</dbReference>
<dbReference type="Gene3D" id="3.40.50.1000">
    <property type="entry name" value="HAD superfamily/HAD-like"/>
    <property type="match status" value="1"/>
</dbReference>
<evidence type="ECO:0000313" key="2">
    <source>
        <dbReference type="Proteomes" id="UP000261208"/>
    </source>
</evidence>
<dbReference type="RefSeq" id="WP_117649320.1">
    <property type="nucleotide sequence ID" value="NZ_QSQQ01000004.1"/>
</dbReference>
<dbReference type="AlphaFoldDB" id="A0A3E4MIX0"/>
<gene>
    <name evidence="1" type="ORF">DXD10_04760</name>
</gene>
<dbReference type="InterPro" id="IPR000150">
    <property type="entry name" value="Cof"/>
</dbReference>
<dbReference type="NCBIfam" id="TIGR00099">
    <property type="entry name" value="Cof-subfamily"/>
    <property type="match status" value="1"/>
</dbReference>
<dbReference type="GO" id="GO:0016791">
    <property type="term" value="F:phosphatase activity"/>
    <property type="evidence" value="ECO:0007669"/>
    <property type="project" value="UniProtKB-ARBA"/>
</dbReference>
<dbReference type="EMBL" id="QSQQ01000004">
    <property type="protein sequence ID" value="RGK49454.1"/>
    <property type="molecule type" value="Genomic_DNA"/>
</dbReference>
<accession>A0A3E4MIX0</accession>
<dbReference type="Proteomes" id="UP000261208">
    <property type="component" value="Unassembled WGS sequence"/>
</dbReference>
<dbReference type="GO" id="GO:0000287">
    <property type="term" value="F:magnesium ion binding"/>
    <property type="evidence" value="ECO:0007669"/>
    <property type="project" value="TreeGrafter"/>
</dbReference>
<dbReference type="Pfam" id="PF08282">
    <property type="entry name" value="Hydrolase_3"/>
    <property type="match status" value="1"/>
</dbReference>
<protein>
    <submittedName>
        <fullName evidence="1">HAD family phosphatase</fullName>
    </submittedName>
</protein>
<dbReference type="SFLD" id="SFLDG01140">
    <property type="entry name" value="C2.B:_Phosphomannomutase_and_P"/>
    <property type="match status" value="1"/>
</dbReference>
<dbReference type="InterPro" id="IPR023214">
    <property type="entry name" value="HAD_sf"/>
</dbReference>
<evidence type="ECO:0000313" key="1">
    <source>
        <dbReference type="EMBL" id="RGK49454.1"/>
    </source>
</evidence>
<organism evidence="1 2">
    <name type="scientific">Dorea formicigenerans</name>
    <dbReference type="NCBI Taxonomy" id="39486"/>
    <lineage>
        <taxon>Bacteria</taxon>
        <taxon>Bacillati</taxon>
        <taxon>Bacillota</taxon>
        <taxon>Clostridia</taxon>
        <taxon>Lachnospirales</taxon>
        <taxon>Lachnospiraceae</taxon>
        <taxon>Dorea</taxon>
    </lineage>
</organism>
<dbReference type="GO" id="GO:0005829">
    <property type="term" value="C:cytosol"/>
    <property type="evidence" value="ECO:0007669"/>
    <property type="project" value="TreeGrafter"/>
</dbReference>
<dbReference type="PANTHER" id="PTHR10000">
    <property type="entry name" value="PHOSPHOSERINE PHOSPHATASE"/>
    <property type="match status" value="1"/>
</dbReference>
<name>A0A3E4MIX0_9FIRM</name>
<sequence length="285" mass="31839">MGKTENNRTIKLLALDVDGTLFDDNGKISQASIDAMNQAKEAGIEVVPTSGRDYDGIPWDQLKNVDINYVITTNGSAVYEAKTKKCLYEKYLDSGKMIPIFEYLLKKEIYINVFVDGVSYTPVQVYPYIDNLDLPDYVIQHMKENQKGINDLIEYLKNGDAKMQKETLNFQKQEKDKLLNREEVQEYLEECPDIKVVNGGFNNLEFTKAGTNKASGLKLLAEYLGMTMDEVMAVGDSENDIEMLREAGLGIAMGNATDDVKSVADDITLDNGHEGVAAAIEKYIL</sequence>
<proteinExistence type="predicted"/>
<dbReference type="CDD" id="cd07516">
    <property type="entry name" value="HAD_Pase"/>
    <property type="match status" value="1"/>
</dbReference>
<dbReference type="SFLD" id="SFLDS00003">
    <property type="entry name" value="Haloacid_Dehalogenase"/>
    <property type="match status" value="1"/>
</dbReference>
<dbReference type="PROSITE" id="PS01229">
    <property type="entry name" value="COF_2"/>
    <property type="match status" value="1"/>
</dbReference>